<dbReference type="AlphaFoldDB" id="A0A2P2LKZ5"/>
<proteinExistence type="predicted"/>
<name>A0A2P2LKZ5_RHIMU</name>
<dbReference type="EMBL" id="GGEC01038156">
    <property type="protein sequence ID" value="MBX18640.1"/>
    <property type="molecule type" value="Transcribed_RNA"/>
</dbReference>
<reference evidence="2" key="1">
    <citation type="submission" date="2018-02" db="EMBL/GenBank/DDBJ databases">
        <title>Rhizophora mucronata_Transcriptome.</title>
        <authorList>
            <person name="Meera S.P."/>
            <person name="Sreeshan A."/>
            <person name="Augustine A."/>
        </authorList>
    </citation>
    <scope>NUCLEOTIDE SEQUENCE</scope>
    <source>
        <tissue evidence="2">Leaf</tissue>
    </source>
</reference>
<organism evidence="2">
    <name type="scientific">Rhizophora mucronata</name>
    <name type="common">Asiatic mangrove</name>
    <dbReference type="NCBI Taxonomy" id="61149"/>
    <lineage>
        <taxon>Eukaryota</taxon>
        <taxon>Viridiplantae</taxon>
        <taxon>Streptophyta</taxon>
        <taxon>Embryophyta</taxon>
        <taxon>Tracheophyta</taxon>
        <taxon>Spermatophyta</taxon>
        <taxon>Magnoliopsida</taxon>
        <taxon>eudicotyledons</taxon>
        <taxon>Gunneridae</taxon>
        <taxon>Pentapetalae</taxon>
        <taxon>rosids</taxon>
        <taxon>fabids</taxon>
        <taxon>Malpighiales</taxon>
        <taxon>Rhizophoraceae</taxon>
        <taxon>Rhizophora</taxon>
    </lineage>
</organism>
<sequence length="71" mass="8290">MIFNKDGFLQTKFCHSDLSIFPSLFTSACKNVCPQKFKNYVKKKRSEKPFILSATALFASLFNWQPFRYAL</sequence>
<accession>A0A2P2LKZ5</accession>
<protein>
    <submittedName>
        <fullName evidence="1 2">Calcineurin B-like protein 1</fullName>
    </submittedName>
</protein>
<evidence type="ECO:0000313" key="2">
    <source>
        <dbReference type="EMBL" id="MBX18646.1"/>
    </source>
</evidence>
<evidence type="ECO:0000313" key="1">
    <source>
        <dbReference type="EMBL" id="MBX18640.1"/>
    </source>
</evidence>
<dbReference type="PROSITE" id="PS51257">
    <property type="entry name" value="PROKAR_LIPOPROTEIN"/>
    <property type="match status" value="1"/>
</dbReference>
<dbReference type="EMBL" id="GGEC01038162">
    <property type="protein sequence ID" value="MBX18646.1"/>
    <property type="molecule type" value="Transcribed_RNA"/>
</dbReference>